<dbReference type="GO" id="GO:0043022">
    <property type="term" value="F:ribosome binding"/>
    <property type="evidence" value="ECO:0007669"/>
    <property type="project" value="TreeGrafter"/>
</dbReference>
<evidence type="ECO:0000256" key="2">
    <source>
        <dbReference type="ARBA" id="ARBA00022540"/>
    </source>
</evidence>
<dbReference type="GO" id="GO:0032790">
    <property type="term" value="P:ribosome disassembly"/>
    <property type="evidence" value="ECO:0007669"/>
    <property type="project" value="TreeGrafter"/>
</dbReference>
<accession>A0A2H0NA53</accession>
<dbReference type="Pfam" id="PF05198">
    <property type="entry name" value="IF3_N"/>
    <property type="match status" value="1"/>
</dbReference>
<dbReference type="Proteomes" id="UP000229893">
    <property type="component" value="Unassembled WGS sequence"/>
</dbReference>
<dbReference type="InterPro" id="IPR019815">
    <property type="entry name" value="Translation_initiation_fac_3_C"/>
</dbReference>
<evidence type="ECO:0000259" key="5">
    <source>
        <dbReference type="Pfam" id="PF00707"/>
    </source>
</evidence>
<evidence type="ECO:0000256" key="3">
    <source>
        <dbReference type="ARBA" id="ARBA00022917"/>
    </source>
</evidence>
<dbReference type="InterPro" id="IPR036788">
    <property type="entry name" value="T_IF-3_C_sf"/>
</dbReference>
<comment type="caution">
    <text evidence="7">The sequence shown here is derived from an EMBL/GenBank/DDBJ whole genome shotgun (WGS) entry which is preliminary data.</text>
</comment>
<dbReference type="AlphaFoldDB" id="A0A2H0NA53"/>
<reference evidence="7 8" key="1">
    <citation type="submission" date="2017-09" db="EMBL/GenBank/DDBJ databases">
        <title>Depth-based differentiation of microbial function through sediment-hosted aquifers and enrichment of novel symbionts in the deep terrestrial subsurface.</title>
        <authorList>
            <person name="Probst A.J."/>
            <person name="Ladd B."/>
            <person name="Jarett J.K."/>
            <person name="Geller-Mcgrath D.E."/>
            <person name="Sieber C.M."/>
            <person name="Emerson J.B."/>
            <person name="Anantharaman K."/>
            <person name="Thomas B.C."/>
            <person name="Malmstrom R."/>
            <person name="Stieglmeier M."/>
            <person name="Klingl A."/>
            <person name="Woyke T."/>
            <person name="Ryan C.M."/>
            <person name="Banfield J.F."/>
        </authorList>
    </citation>
    <scope>NUCLEOTIDE SEQUENCE [LARGE SCALE GENOMIC DNA]</scope>
    <source>
        <strain evidence="7">CG11_big_fil_rev_8_21_14_0_20_35_14</strain>
    </source>
</reference>
<evidence type="ECO:0000256" key="1">
    <source>
        <dbReference type="ARBA" id="ARBA00005439"/>
    </source>
</evidence>
<dbReference type="Pfam" id="PF00707">
    <property type="entry name" value="IF3_C"/>
    <property type="match status" value="1"/>
</dbReference>
<keyword evidence="3" id="KW-0648">Protein biosynthesis</keyword>
<dbReference type="InterPro" id="IPR019814">
    <property type="entry name" value="Translation_initiation_fac_3_N"/>
</dbReference>
<organism evidence="7 8">
    <name type="scientific">Candidatus Liptonbacteria bacterium CG11_big_fil_rev_8_21_14_0_20_35_14</name>
    <dbReference type="NCBI Taxonomy" id="1974634"/>
    <lineage>
        <taxon>Bacteria</taxon>
        <taxon>Candidatus Liptoniibacteriota</taxon>
    </lineage>
</organism>
<dbReference type="SUPFAM" id="SSF55200">
    <property type="entry name" value="Translation initiation factor IF3, C-terminal domain"/>
    <property type="match status" value="1"/>
</dbReference>
<dbReference type="NCBIfam" id="TIGR00168">
    <property type="entry name" value="infC"/>
    <property type="match status" value="1"/>
</dbReference>
<dbReference type="Gene3D" id="3.30.110.10">
    <property type="entry name" value="Translation initiation factor 3 (IF-3), C-terminal domain"/>
    <property type="match status" value="1"/>
</dbReference>
<feature type="domain" description="Translation initiation factor 3 C-terminal" evidence="5">
    <location>
        <begin position="89"/>
        <end position="164"/>
    </location>
</feature>
<sequence>MPVFRFNETISAPEVRVIDESVEEGADKNLGVMKTIEAIELAREKGLDLVEVAGEAVPPVAKIISFDKYRYSHIKKEKQQIRAKSKGMELRHIRITPRVATNDLEVKMKKMLAFLEKGDKVEIQLFLKGREKANKDFAREKLVSFLSAIAISYKVTSPIKVVARGFAVQIIKN</sequence>
<evidence type="ECO:0000313" key="7">
    <source>
        <dbReference type="EMBL" id="PIR05015.1"/>
    </source>
</evidence>
<dbReference type="PANTHER" id="PTHR10938:SF0">
    <property type="entry name" value="TRANSLATION INITIATION FACTOR IF-3, MITOCHONDRIAL"/>
    <property type="match status" value="1"/>
</dbReference>
<dbReference type="GO" id="GO:0005737">
    <property type="term" value="C:cytoplasm"/>
    <property type="evidence" value="ECO:0007669"/>
    <property type="project" value="UniProtKB-ARBA"/>
</dbReference>
<gene>
    <name evidence="7" type="primary">infC</name>
    <name evidence="7" type="ORF">COV57_01275</name>
</gene>
<dbReference type="InterPro" id="IPR001288">
    <property type="entry name" value="Translation_initiation_fac_3"/>
</dbReference>
<evidence type="ECO:0000256" key="4">
    <source>
        <dbReference type="NCBIfam" id="TIGR00168"/>
    </source>
</evidence>
<dbReference type="SUPFAM" id="SSF54364">
    <property type="entry name" value="Translation initiation factor IF3, N-terminal domain"/>
    <property type="match status" value="1"/>
</dbReference>
<name>A0A2H0NA53_9BACT</name>
<protein>
    <recommendedName>
        <fullName evidence="4">Translation initiation factor IF-3</fullName>
    </recommendedName>
</protein>
<feature type="domain" description="Translation initiation factor 3 N-terminal" evidence="6">
    <location>
        <begin position="7"/>
        <end position="80"/>
    </location>
</feature>
<comment type="similarity">
    <text evidence="1">Belongs to the IF-3 family.</text>
</comment>
<evidence type="ECO:0000313" key="8">
    <source>
        <dbReference type="Proteomes" id="UP000229893"/>
    </source>
</evidence>
<dbReference type="GO" id="GO:0003743">
    <property type="term" value="F:translation initiation factor activity"/>
    <property type="evidence" value="ECO:0007669"/>
    <property type="project" value="UniProtKB-UniRule"/>
</dbReference>
<keyword evidence="2 7" id="KW-0396">Initiation factor</keyword>
<dbReference type="Gene3D" id="3.10.20.80">
    <property type="entry name" value="Translation initiation factor 3 (IF-3), N-terminal domain"/>
    <property type="match status" value="1"/>
</dbReference>
<dbReference type="PANTHER" id="PTHR10938">
    <property type="entry name" value="TRANSLATION INITIATION FACTOR IF-3"/>
    <property type="match status" value="1"/>
</dbReference>
<proteinExistence type="inferred from homology"/>
<dbReference type="InterPro" id="IPR036787">
    <property type="entry name" value="T_IF-3_N_sf"/>
</dbReference>
<dbReference type="EMBL" id="PCWO01000019">
    <property type="protein sequence ID" value="PIR05015.1"/>
    <property type="molecule type" value="Genomic_DNA"/>
</dbReference>
<evidence type="ECO:0000259" key="6">
    <source>
        <dbReference type="Pfam" id="PF05198"/>
    </source>
</evidence>